<dbReference type="KEGG" id="clap:NCTC11466_02434"/>
<evidence type="ECO:0000259" key="7">
    <source>
        <dbReference type="PROSITE" id="PS50850"/>
    </source>
</evidence>
<dbReference type="GO" id="GO:0005886">
    <property type="term" value="C:plasma membrane"/>
    <property type="evidence" value="ECO:0007669"/>
    <property type="project" value="UniProtKB-SubCell"/>
</dbReference>
<proteinExistence type="predicted"/>
<dbReference type="Proteomes" id="UP000274122">
    <property type="component" value="Chromosome"/>
</dbReference>
<dbReference type="InterPro" id="IPR020846">
    <property type="entry name" value="MFS_dom"/>
</dbReference>
<evidence type="ECO:0000313" key="9">
    <source>
        <dbReference type="Proteomes" id="UP000274122"/>
    </source>
</evidence>
<dbReference type="CDD" id="cd17324">
    <property type="entry name" value="MFS_NepI_like"/>
    <property type="match status" value="1"/>
</dbReference>
<reference evidence="8 9" key="1">
    <citation type="submission" date="2018-12" db="EMBL/GenBank/DDBJ databases">
        <authorList>
            <consortium name="Pathogen Informatics"/>
        </authorList>
    </citation>
    <scope>NUCLEOTIDE SEQUENCE [LARGE SCALE GENOMIC DNA]</scope>
    <source>
        <strain evidence="8 9">NCTC11466</strain>
    </source>
</reference>
<feature type="transmembrane region" description="Helical" evidence="6">
    <location>
        <begin position="102"/>
        <end position="123"/>
    </location>
</feature>
<feature type="domain" description="Major facilitator superfamily (MFS) profile" evidence="7">
    <location>
        <begin position="6"/>
        <end position="254"/>
    </location>
</feature>
<dbReference type="PANTHER" id="PTHR43124">
    <property type="entry name" value="PURINE EFFLUX PUMP PBUE"/>
    <property type="match status" value="1"/>
</dbReference>
<evidence type="ECO:0000256" key="4">
    <source>
        <dbReference type="ARBA" id="ARBA00022989"/>
    </source>
</evidence>
<feature type="transmembrane region" description="Helical" evidence="6">
    <location>
        <begin position="202"/>
        <end position="225"/>
    </location>
</feature>
<dbReference type="InterPro" id="IPR036259">
    <property type="entry name" value="MFS_trans_sf"/>
</dbReference>
<dbReference type="PROSITE" id="PS50850">
    <property type="entry name" value="MFS"/>
    <property type="match status" value="1"/>
</dbReference>
<keyword evidence="4 6" id="KW-1133">Transmembrane helix</keyword>
<dbReference type="Gene3D" id="1.20.1250.20">
    <property type="entry name" value="MFS general substrate transporter like domains"/>
    <property type="match status" value="1"/>
</dbReference>
<evidence type="ECO:0000256" key="1">
    <source>
        <dbReference type="ARBA" id="ARBA00004651"/>
    </source>
</evidence>
<keyword evidence="9" id="KW-1185">Reference proteome</keyword>
<dbReference type="GO" id="GO:0022857">
    <property type="term" value="F:transmembrane transporter activity"/>
    <property type="evidence" value="ECO:0007669"/>
    <property type="project" value="InterPro"/>
</dbReference>
<accession>A0A3S4J341</accession>
<feature type="transmembrane region" description="Helical" evidence="6">
    <location>
        <begin position="160"/>
        <end position="181"/>
    </location>
</feature>
<protein>
    <submittedName>
        <fullName evidence="8">Purine efflux pump PbuE</fullName>
    </submittedName>
</protein>
<keyword evidence="2" id="KW-1003">Cell membrane</keyword>
<dbReference type="RefSeq" id="WP_197718518.1">
    <property type="nucleotide sequence ID" value="NZ_LR134201.1"/>
</dbReference>
<dbReference type="AlphaFoldDB" id="A0A3S4J341"/>
<organism evidence="8 9">
    <name type="scientific">Cedecea lapagei</name>
    <dbReference type="NCBI Taxonomy" id="158823"/>
    <lineage>
        <taxon>Bacteria</taxon>
        <taxon>Pseudomonadati</taxon>
        <taxon>Pseudomonadota</taxon>
        <taxon>Gammaproteobacteria</taxon>
        <taxon>Enterobacterales</taxon>
        <taxon>Enterobacteriaceae</taxon>
        <taxon>Cedecea</taxon>
    </lineage>
</organism>
<evidence type="ECO:0000313" key="8">
    <source>
        <dbReference type="EMBL" id="VEB97977.1"/>
    </source>
</evidence>
<evidence type="ECO:0000256" key="5">
    <source>
        <dbReference type="ARBA" id="ARBA00023136"/>
    </source>
</evidence>
<comment type="subcellular location">
    <subcellularLocation>
        <location evidence="1">Cell membrane</location>
        <topology evidence="1">Multi-pass membrane protein</topology>
    </subcellularLocation>
</comment>
<dbReference type="Pfam" id="PF07690">
    <property type="entry name" value="MFS_1"/>
    <property type="match status" value="1"/>
</dbReference>
<feature type="transmembrane region" description="Helical" evidence="6">
    <location>
        <begin position="40"/>
        <end position="61"/>
    </location>
</feature>
<keyword evidence="5 6" id="KW-0472">Membrane</keyword>
<dbReference type="InterPro" id="IPR050189">
    <property type="entry name" value="MFS_Efflux_Transporters"/>
</dbReference>
<sequence length="254" mass="27562">MQNTTRIYLLSFISFLIGTAEYIIAGILDKIAQDLALSVQAVGQMITVFSIAFAVGTPIVITLTSGADRKKLLIGFMAIFSLINLVTIGLTSYGWLNVSRAISGLSAGVVEVILLTLAATLAAPGKKAGAIAMVIIGFSAALVVGVPLGRMISNTMNWRFIFVGLGILTLISLVLVSYLIPSTQGEKAVPLIDQIKILKNKNISIVYTITFFWISAFSIILLLYFTVSFTGFAYDKQRNQHHVTGFRVSQHRRL</sequence>
<evidence type="ECO:0000256" key="6">
    <source>
        <dbReference type="SAM" id="Phobius"/>
    </source>
</evidence>
<feature type="transmembrane region" description="Helical" evidence="6">
    <location>
        <begin position="73"/>
        <end position="96"/>
    </location>
</feature>
<dbReference type="EMBL" id="LR134201">
    <property type="protein sequence ID" value="VEB97977.1"/>
    <property type="molecule type" value="Genomic_DNA"/>
</dbReference>
<gene>
    <name evidence="8" type="primary">pbuE_1</name>
    <name evidence="8" type="ORF">NCTC11466_02434</name>
</gene>
<feature type="transmembrane region" description="Helical" evidence="6">
    <location>
        <begin position="7"/>
        <end position="28"/>
    </location>
</feature>
<name>A0A3S4J341_9ENTR</name>
<keyword evidence="3 6" id="KW-0812">Transmembrane</keyword>
<dbReference type="SUPFAM" id="SSF103473">
    <property type="entry name" value="MFS general substrate transporter"/>
    <property type="match status" value="1"/>
</dbReference>
<evidence type="ECO:0000256" key="3">
    <source>
        <dbReference type="ARBA" id="ARBA00022692"/>
    </source>
</evidence>
<evidence type="ECO:0000256" key="2">
    <source>
        <dbReference type="ARBA" id="ARBA00022475"/>
    </source>
</evidence>
<feature type="transmembrane region" description="Helical" evidence="6">
    <location>
        <begin position="130"/>
        <end position="148"/>
    </location>
</feature>
<dbReference type="PANTHER" id="PTHR43124:SF10">
    <property type="entry name" value="PURINE EFFLUX PUMP PBUE"/>
    <property type="match status" value="1"/>
</dbReference>
<dbReference type="InterPro" id="IPR011701">
    <property type="entry name" value="MFS"/>
</dbReference>